<dbReference type="Gene3D" id="3.40.50.1820">
    <property type="entry name" value="alpha/beta hydrolase"/>
    <property type="match status" value="1"/>
</dbReference>
<feature type="domain" description="AB hydrolase-1" evidence="1">
    <location>
        <begin position="44"/>
        <end position="286"/>
    </location>
</feature>
<dbReference type="AlphaFoldDB" id="Q091Z0"/>
<dbReference type="ESTHER" id="stiau-q091z0">
    <property type="family name" value="6_AlphaBeta_hydrolase"/>
</dbReference>
<dbReference type="GO" id="GO:0016787">
    <property type="term" value="F:hydrolase activity"/>
    <property type="evidence" value="ECO:0007669"/>
    <property type="project" value="UniProtKB-KW"/>
</dbReference>
<dbReference type="InterPro" id="IPR050471">
    <property type="entry name" value="AB_hydrolase"/>
</dbReference>
<gene>
    <name evidence="2" type="ORF">STIAU_2488</name>
</gene>
<accession>Q091Z0</accession>
<dbReference type="PANTHER" id="PTHR43433">
    <property type="entry name" value="HYDROLASE, ALPHA/BETA FOLD FAMILY PROTEIN"/>
    <property type="match status" value="1"/>
</dbReference>
<proteinExistence type="predicted"/>
<keyword evidence="2" id="KW-0378">Hydrolase</keyword>
<sequence length="312" mass="35596">MGWTGGRTRPRRKTEAMGHLFHQDFLHLPDGTPLYYQRLGEGEPTMILCDGLGCDGFAWKYLTPFLARHHQVLRWHYRGHGRSGVPKDRSRLGMLYTCDDLARLMDAAGIQQAVLFGHSIGVQVALEFHRRHARRVKGLVLICGSYGYPLDTFHDSTLLKRLFPWLRRLVERYPPQAARLVRAVLSTELAMQVAILVELNRERIARQDMVPYFKHLANMDPVVFVRTLESMAEHSAKDHLPYVNVPTLIIGGGHDKFTPVRLSREMARTIPGAELLLLPSGTHTVPLEYRDQVELHVGRFLHERLGLTLPPP</sequence>
<dbReference type="SUPFAM" id="SSF53474">
    <property type="entry name" value="alpha/beta-Hydrolases"/>
    <property type="match status" value="1"/>
</dbReference>
<reference evidence="2 3" key="1">
    <citation type="submission" date="2006-04" db="EMBL/GenBank/DDBJ databases">
        <authorList>
            <person name="Nierman W.C."/>
        </authorList>
    </citation>
    <scope>NUCLEOTIDE SEQUENCE [LARGE SCALE GENOMIC DNA]</scope>
    <source>
        <strain evidence="2 3">DW4/3-1</strain>
    </source>
</reference>
<dbReference type="PANTHER" id="PTHR43433:SF5">
    <property type="entry name" value="AB HYDROLASE-1 DOMAIN-CONTAINING PROTEIN"/>
    <property type="match status" value="1"/>
</dbReference>
<name>Q091Z0_STIAD</name>
<dbReference type="InterPro" id="IPR000073">
    <property type="entry name" value="AB_hydrolase_1"/>
</dbReference>
<evidence type="ECO:0000313" key="3">
    <source>
        <dbReference type="Proteomes" id="UP000032702"/>
    </source>
</evidence>
<dbReference type="EMBL" id="AAMD01000053">
    <property type="protein sequence ID" value="EAU66530.1"/>
    <property type="molecule type" value="Genomic_DNA"/>
</dbReference>
<dbReference type="InterPro" id="IPR029058">
    <property type="entry name" value="AB_hydrolase_fold"/>
</dbReference>
<dbReference type="PATRIC" id="fig|378806.16.peg.5662"/>
<organism evidence="2 3">
    <name type="scientific">Stigmatella aurantiaca (strain DW4/3-1)</name>
    <dbReference type="NCBI Taxonomy" id="378806"/>
    <lineage>
        <taxon>Bacteria</taxon>
        <taxon>Pseudomonadati</taxon>
        <taxon>Myxococcota</taxon>
        <taxon>Myxococcia</taxon>
        <taxon>Myxococcales</taxon>
        <taxon>Cystobacterineae</taxon>
        <taxon>Archangiaceae</taxon>
        <taxon>Stigmatella</taxon>
    </lineage>
</organism>
<protein>
    <submittedName>
        <fullName evidence="2">Hydrolase, alpha/beta hydrolase fold family</fullName>
    </submittedName>
</protein>
<dbReference type="Proteomes" id="UP000032702">
    <property type="component" value="Unassembled WGS sequence"/>
</dbReference>
<evidence type="ECO:0000313" key="2">
    <source>
        <dbReference type="EMBL" id="EAU66530.1"/>
    </source>
</evidence>
<comment type="caution">
    <text evidence="2">The sequence shown here is derived from an EMBL/GenBank/DDBJ whole genome shotgun (WGS) entry which is preliminary data.</text>
</comment>
<evidence type="ECO:0000259" key="1">
    <source>
        <dbReference type="Pfam" id="PF00561"/>
    </source>
</evidence>
<dbReference type="Pfam" id="PF00561">
    <property type="entry name" value="Abhydrolase_1"/>
    <property type="match status" value="1"/>
</dbReference>